<dbReference type="OrthoDB" id="406156at2759"/>
<dbReference type="InParanoid" id="A0A1Y2GZL6"/>
<name>A0A1Y2GZL6_9FUNG</name>
<sequence length="203" mass="23496">MCSIPVIDFSLFTSDSKEYARQICEASRDIGFFFVKNHGISQDLIDRMFKCSEDFFQRPLQCKNRYLINSETNRDNNGYTPWKSESLDLPNQTQGDLKEAYNVASNSIDADLTKCFFQDNAVDYEKFVTFFKDLNRLANNIMQCFAIALKIPESEGASISLTKVMDRALVLLEVFDPYTILYMKVTRNRFWLEVILIIPLLPS</sequence>
<dbReference type="STRING" id="64571.A0A1Y2GZL6"/>
<dbReference type="InterPro" id="IPR027443">
    <property type="entry name" value="IPNS-like_sf"/>
</dbReference>
<dbReference type="AlphaFoldDB" id="A0A1Y2GZL6"/>
<evidence type="ECO:0000313" key="3">
    <source>
        <dbReference type="Proteomes" id="UP000193648"/>
    </source>
</evidence>
<dbReference type="PANTHER" id="PTHR47990">
    <property type="entry name" value="2-OXOGLUTARATE (2OG) AND FE(II)-DEPENDENT OXYGENASE SUPERFAMILY PROTEIN-RELATED"/>
    <property type="match status" value="1"/>
</dbReference>
<dbReference type="InterPro" id="IPR050231">
    <property type="entry name" value="Iron_ascorbate_oxido_reductase"/>
</dbReference>
<evidence type="ECO:0000313" key="2">
    <source>
        <dbReference type="EMBL" id="ORZ26252.1"/>
    </source>
</evidence>
<dbReference type="Pfam" id="PF14226">
    <property type="entry name" value="DIOX_N"/>
    <property type="match status" value="1"/>
</dbReference>
<gene>
    <name evidence="2" type="ORF">BCR41DRAFT_219198</name>
</gene>
<dbReference type="GeneID" id="33561844"/>
<evidence type="ECO:0000259" key="1">
    <source>
        <dbReference type="Pfam" id="PF14226"/>
    </source>
</evidence>
<comment type="caution">
    <text evidence="2">The sequence shown here is derived from an EMBL/GenBank/DDBJ whole genome shotgun (WGS) entry which is preliminary data.</text>
</comment>
<accession>A0A1Y2GZL6</accession>
<dbReference type="Proteomes" id="UP000193648">
    <property type="component" value="Unassembled WGS sequence"/>
</dbReference>
<proteinExistence type="predicted"/>
<protein>
    <recommendedName>
        <fullName evidence="1">Non-haem dioxygenase N-terminal domain-containing protein</fullName>
    </recommendedName>
</protein>
<keyword evidence="3" id="KW-1185">Reference proteome</keyword>
<reference evidence="2 3" key="1">
    <citation type="submission" date="2016-07" db="EMBL/GenBank/DDBJ databases">
        <title>Pervasive Adenine N6-methylation of Active Genes in Fungi.</title>
        <authorList>
            <consortium name="DOE Joint Genome Institute"/>
            <person name="Mondo S.J."/>
            <person name="Dannebaum R.O."/>
            <person name="Kuo R.C."/>
            <person name="Labutti K."/>
            <person name="Haridas S."/>
            <person name="Kuo A."/>
            <person name="Salamov A."/>
            <person name="Ahrendt S.R."/>
            <person name="Lipzen A."/>
            <person name="Sullivan W."/>
            <person name="Andreopoulos W.B."/>
            <person name="Clum A."/>
            <person name="Lindquist E."/>
            <person name="Daum C."/>
            <person name="Ramamoorthy G.K."/>
            <person name="Gryganskyi A."/>
            <person name="Culley D."/>
            <person name="Magnuson J.K."/>
            <person name="James T.Y."/>
            <person name="O'Malley M.A."/>
            <person name="Stajich J.E."/>
            <person name="Spatafora J.W."/>
            <person name="Visel A."/>
            <person name="Grigoriev I.V."/>
        </authorList>
    </citation>
    <scope>NUCLEOTIDE SEQUENCE [LARGE SCALE GENOMIC DNA]</scope>
    <source>
        <strain evidence="2 3">NRRL 3116</strain>
    </source>
</reference>
<dbReference type="SUPFAM" id="SSF51197">
    <property type="entry name" value="Clavaminate synthase-like"/>
    <property type="match status" value="1"/>
</dbReference>
<dbReference type="RefSeq" id="XP_021884017.1">
    <property type="nucleotide sequence ID" value="XM_022020000.1"/>
</dbReference>
<organism evidence="2 3">
    <name type="scientific">Lobosporangium transversale</name>
    <dbReference type="NCBI Taxonomy" id="64571"/>
    <lineage>
        <taxon>Eukaryota</taxon>
        <taxon>Fungi</taxon>
        <taxon>Fungi incertae sedis</taxon>
        <taxon>Mucoromycota</taxon>
        <taxon>Mortierellomycotina</taxon>
        <taxon>Mortierellomycetes</taxon>
        <taxon>Mortierellales</taxon>
        <taxon>Mortierellaceae</taxon>
        <taxon>Lobosporangium</taxon>
    </lineage>
</organism>
<dbReference type="InterPro" id="IPR026992">
    <property type="entry name" value="DIOX_N"/>
</dbReference>
<feature type="domain" description="Non-haem dioxygenase N-terminal" evidence="1">
    <location>
        <begin position="4"/>
        <end position="106"/>
    </location>
</feature>
<dbReference type="Gene3D" id="2.60.120.330">
    <property type="entry name" value="B-lactam Antibiotic, Isopenicillin N Synthase, Chain"/>
    <property type="match status" value="1"/>
</dbReference>
<dbReference type="EMBL" id="MCFF01000007">
    <property type="protein sequence ID" value="ORZ26252.1"/>
    <property type="molecule type" value="Genomic_DNA"/>
</dbReference>